<dbReference type="PANTHER" id="PTHR30383:SF5">
    <property type="entry name" value="SGNH HYDROLASE-TYPE ESTERASE DOMAIN-CONTAINING PROTEIN"/>
    <property type="match status" value="1"/>
</dbReference>
<dbReference type="Gene3D" id="3.40.50.1110">
    <property type="entry name" value="SGNH hydrolase"/>
    <property type="match status" value="1"/>
</dbReference>
<accession>A0A1I6LUD9</accession>
<protein>
    <submittedName>
        <fullName evidence="2">Lysophospholipase L1</fullName>
    </submittedName>
</protein>
<dbReference type="InterPro" id="IPR051532">
    <property type="entry name" value="Ester_Hydrolysis_Enzymes"/>
</dbReference>
<dbReference type="OrthoDB" id="436882at2"/>
<dbReference type="SUPFAM" id="SSF52266">
    <property type="entry name" value="SGNH hydrolase"/>
    <property type="match status" value="1"/>
</dbReference>
<keyword evidence="1" id="KW-0732">Signal</keyword>
<proteinExistence type="predicted"/>
<evidence type="ECO:0000313" key="2">
    <source>
        <dbReference type="EMBL" id="SFS07087.1"/>
    </source>
</evidence>
<dbReference type="RefSeq" id="WP_141223825.1">
    <property type="nucleotide sequence ID" value="NZ_FOZL01000001.1"/>
</dbReference>
<dbReference type="PANTHER" id="PTHR30383">
    <property type="entry name" value="THIOESTERASE 1/PROTEASE 1/LYSOPHOSPHOLIPASE L1"/>
    <property type="match status" value="1"/>
</dbReference>
<gene>
    <name evidence="2" type="ORF">SAMN05421771_1289</name>
</gene>
<evidence type="ECO:0000313" key="3">
    <source>
        <dbReference type="Proteomes" id="UP000199024"/>
    </source>
</evidence>
<dbReference type="AlphaFoldDB" id="A0A1I6LUD9"/>
<keyword evidence="3" id="KW-1185">Reference proteome</keyword>
<dbReference type="STRING" id="474950.SAMN05421771_1289"/>
<reference evidence="2 3" key="1">
    <citation type="submission" date="2016-10" db="EMBL/GenBank/DDBJ databases">
        <authorList>
            <person name="de Groot N.N."/>
        </authorList>
    </citation>
    <scope>NUCLEOTIDE SEQUENCE [LARGE SCALE GENOMIC DNA]</scope>
    <source>
        <strain evidence="2 3">DSM 21001</strain>
    </source>
</reference>
<sequence>MRLARLLLGGTLFMLSAATAATLYRAHEETQNVPDTQKLARTLEIIRTSTPTHRKVLKVLFYGQSITKSGWDQQVQEHWKQRYPNTIFVVQNLAIGGFPTQDLERTTARDLAASYPDLIVFHDYGDHRAYERIVRLFRTNTVADILVQTDHGDTMPDPVCREGLALGRPPGCAGWFWVHQRDWHDEMSYHKIPALGRKYGLAVEPQRQWWRDYLLRNHMAPEALLADIVHPNESGKTLIASFFNQYFDGLVDRWSHETENTVTTLPATPKVHFEGTRLELITDRPLAATPSVTIDGKPALDHDGCWLATRATALDTGRDWPALRRIDLIHDHTAEDWTATLSHFTPDDADFEFTLSGSVSGNQGSGRASRDFVTPSGALKIASVDWMPPRAFQETKLPLHDPFIVKWSVAPICAASPETPGSEYRYVLAAGLPPGPHTARIEGDLTGYLRIDRPPLR</sequence>
<dbReference type="InterPro" id="IPR036514">
    <property type="entry name" value="SGNH_hydro_sf"/>
</dbReference>
<feature type="signal peptide" evidence="1">
    <location>
        <begin position="1"/>
        <end position="20"/>
    </location>
</feature>
<dbReference type="EMBL" id="FOZL01000001">
    <property type="protein sequence ID" value="SFS07087.1"/>
    <property type="molecule type" value="Genomic_DNA"/>
</dbReference>
<dbReference type="GO" id="GO:0004622">
    <property type="term" value="F:phosphatidylcholine lysophospholipase activity"/>
    <property type="evidence" value="ECO:0007669"/>
    <property type="project" value="TreeGrafter"/>
</dbReference>
<dbReference type="Proteomes" id="UP000199024">
    <property type="component" value="Unassembled WGS sequence"/>
</dbReference>
<feature type="chain" id="PRO_5011774131" evidence="1">
    <location>
        <begin position="21"/>
        <end position="457"/>
    </location>
</feature>
<organism evidence="2 3">
    <name type="scientific">Granulicella pectinivorans</name>
    <dbReference type="NCBI Taxonomy" id="474950"/>
    <lineage>
        <taxon>Bacteria</taxon>
        <taxon>Pseudomonadati</taxon>
        <taxon>Acidobacteriota</taxon>
        <taxon>Terriglobia</taxon>
        <taxon>Terriglobales</taxon>
        <taxon>Acidobacteriaceae</taxon>
        <taxon>Granulicella</taxon>
    </lineage>
</organism>
<evidence type="ECO:0000256" key="1">
    <source>
        <dbReference type="SAM" id="SignalP"/>
    </source>
</evidence>
<name>A0A1I6LUD9_9BACT</name>